<sequence length="175" mass="20016">MSTNYQMGDEDYKQLGKELGPLGFGIYYLWNALAPSYKGGGKPLTGWCLAYNYDNDLVFLKTEGYYTGYLSDHPATRNSENDKIIYVPAGIDVKSRDSDARFMVLHELFGKHLGRDKLVAYAHWWNGYEVTGTEKDYYMGLIRAAREEQNKKWGPDVLSIEEQDKNARARVSEGF</sequence>
<evidence type="ECO:0000313" key="1">
    <source>
        <dbReference type="EMBL" id="OJK01292.1"/>
    </source>
</evidence>
<accession>A0A1L9WYG5</accession>
<name>A0A1L9WYG5_ASPA1</name>
<gene>
    <name evidence="1" type="ORF">ASPACDRAFT_1886988</name>
</gene>
<dbReference type="Proteomes" id="UP000184546">
    <property type="component" value="Unassembled WGS sequence"/>
</dbReference>
<dbReference type="OrthoDB" id="4503926at2759"/>
<reference evidence="2" key="1">
    <citation type="journal article" date="2017" name="Genome Biol.">
        <title>Comparative genomics reveals high biological diversity and specific adaptations in the industrially and medically important fungal genus Aspergillus.</title>
        <authorList>
            <person name="de Vries R.P."/>
            <person name="Riley R."/>
            <person name="Wiebenga A."/>
            <person name="Aguilar-Osorio G."/>
            <person name="Amillis S."/>
            <person name="Uchima C.A."/>
            <person name="Anderluh G."/>
            <person name="Asadollahi M."/>
            <person name="Askin M."/>
            <person name="Barry K."/>
            <person name="Battaglia E."/>
            <person name="Bayram O."/>
            <person name="Benocci T."/>
            <person name="Braus-Stromeyer S.A."/>
            <person name="Caldana C."/>
            <person name="Canovas D."/>
            <person name="Cerqueira G.C."/>
            <person name="Chen F."/>
            <person name="Chen W."/>
            <person name="Choi C."/>
            <person name="Clum A."/>
            <person name="Dos Santos R.A."/>
            <person name="Damasio A.R."/>
            <person name="Diallinas G."/>
            <person name="Emri T."/>
            <person name="Fekete E."/>
            <person name="Flipphi M."/>
            <person name="Freyberg S."/>
            <person name="Gallo A."/>
            <person name="Gournas C."/>
            <person name="Habgood R."/>
            <person name="Hainaut M."/>
            <person name="Harispe M.L."/>
            <person name="Henrissat B."/>
            <person name="Hilden K.S."/>
            <person name="Hope R."/>
            <person name="Hossain A."/>
            <person name="Karabika E."/>
            <person name="Karaffa L."/>
            <person name="Karanyi Z."/>
            <person name="Krasevec N."/>
            <person name="Kuo A."/>
            <person name="Kusch H."/>
            <person name="LaButti K."/>
            <person name="Lagendijk E.L."/>
            <person name="Lapidus A."/>
            <person name="Levasseur A."/>
            <person name="Lindquist E."/>
            <person name="Lipzen A."/>
            <person name="Logrieco A.F."/>
            <person name="MacCabe A."/>
            <person name="Maekelae M.R."/>
            <person name="Malavazi I."/>
            <person name="Melin P."/>
            <person name="Meyer V."/>
            <person name="Mielnichuk N."/>
            <person name="Miskei M."/>
            <person name="Molnar A.P."/>
            <person name="Mule G."/>
            <person name="Ngan C.Y."/>
            <person name="Orejas M."/>
            <person name="Orosz E."/>
            <person name="Ouedraogo J.P."/>
            <person name="Overkamp K.M."/>
            <person name="Park H.-S."/>
            <person name="Perrone G."/>
            <person name="Piumi F."/>
            <person name="Punt P.J."/>
            <person name="Ram A.F."/>
            <person name="Ramon A."/>
            <person name="Rauscher S."/>
            <person name="Record E."/>
            <person name="Riano-Pachon D.M."/>
            <person name="Robert V."/>
            <person name="Roehrig J."/>
            <person name="Ruller R."/>
            <person name="Salamov A."/>
            <person name="Salih N.S."/>
            <person name="Samson R.A."/>
            <person name="Sandor E."/>
            <person name="Sanguinetti M."/>
            <person name="Schuetze T."/>
            <person name="Sepcic K."/>
            <person name="Shelest E."/>
            <person name="Sherlock G."/>
            <person name="Sophianopoulou V."/>
            <person name="Squina F.M."/>
            <person name="Sun H."/>
            <person name="Susca A."/>
            <person name="Todd R.B."/>
            <person name="Tsang A."/>
            <person name="Unkles S.E."/>
            <person name="van de Wiele N."/>
            <person name="van Rossen-Uffink D."/>
            <person name="Oliveira J.V."/>
            <person name="Vesth T.C."/>
            <person name="Visser J."/>
            <person name="Yu J.-H."/>
            <person name="Zhou M."/>
            <person name="Andersen M.R."/>
            <person name="Archer D.B."/>
            <person name="Baker S.E."/>
            <person name="Benoit I."/>
            <person name="Brakhage A.A."/>
            <person name="Braus G.H."/>
            <person name="Fischer R."/>
            <person name="Frisvad J.C."/>
            <person name="Goldman G.H."/>
            <person name="Houbraken J."/>
            <person name="Oakley B."/>
            <person name="Pocsi I."/>
            <person name="Scazzocchio C."/>
            <person name="Seiboth B."/>
            <person name="vanKuyk P.A."/>
            <person name="Wortman J."/>
            <person name="Dyer P.S."/>
            <person name="Grigoriev I.V."/>
        </authorList>
    </citation>
    <scope>NUCLEOTIDE SEQUENCE [LARGE SCALE GENOMIC DNA]</scope>
    <source>
        <strain evidence="2">ATCC 16872 / CBS 172.66 / WB 5094</strain>
    </source>
</reference>
<keyword evidence="2" id="KW-1185">Reference proteome</keyword>
<dbReference type="GeneID" id="30972256"/>
<proteinExistence type="predicted"/>
<dbReference type="EMBL" id="KV878974">
    <property type="protein sequence ID" value="OJK01292.1"/>
    <property type="molecule type" value="Genomic_DNA"/>
</dbReference>
<dbReference type="OMA" id="PEEYQTM"/>
<dbReference type="AlphaFoldDB" id="A0A1L9WYG5"/>
<dbReference type="VEuPathDB" id="FungiDB:ASPACDRAFT_1886988"/>
<protein>
    <submittedName>
        <fullName evidence="1">Uncharacterized protein</fullName>
    </submittedName>
</protein>
<dbReference type="RefSeq" id="XP_020057631.1">
    <property type="nucleotide sequence ID" value="XM_020198442.1"/>
</dbReference>
<organism evidence="1 2">
    <name type="scientific">Aspergillus aculeatus (strain ATCC 16872 / CBS 172.66 / WB 5094)</name>
    <dbReference type="NCBI Taxonomy" id="690307"/>
    <lineage>
        <taxon>Eukaryota</taxon>
        <taxon>Fungi</taxon>
        <taxon>Dikarya</taxon>
        <taxon>Ascomycota</taxon>
        <taxon>Pezizomycotina</taxon>
        <taxon>Eurotiomycetes</taxon>
        <taxon>Eurotiomycetidae</taxon>
        <taxon>Eurotiales</taxon>
        <taxon>Aspergillaceae</taxon>
        <taxon>Aspergillus</taxon>
        <taxon>Aspergillus subgen. Circumdati</taxon>
    </lineage>
</organism>
<evidence type="ECO:0000313" key="2">
    <source>
        <dbReference type="Proteomes" id="UP000184546"/>
    </source>
</evidence>